<feature type="domain" description="DUF4232" evidence="2">
    <location>
        <begin position="106"/>
        <end position="184"/>
    </location>
</feature>
<feature type="compositionally biased region" description="Low complexity" evidence="1">
    <location>
        <begin position="10"/>
        <end position="31"/>
    </location>
</feature>
<dbReference type="Proteomes" id="UP001501358">
    <property type="component" value="Unassembled WGS sequence"/>
</dbReference>
<evidence type="ECO:0000259" key="2">
    <source>
        <dbReference type="Pfam" id="PF14016"/>
    </source>
</evidence>
<evidence type="ECO:0000256" key="1">
    <source>
        <dbReference type="SAM" id="MobiDB-lite"/>
    </source>
</evidence>
<dbReference type="Pfam" id="PF14016">
    <property type="entry name" value="DUF4232"/>
    <property type="match status" value="1"/>
</dbReference>
<reference evidence="4" key="1">
    <citation type="journal article" date="2019" name="Int. J. Syst. Evol. Microbiol.">
        <title>The Global Catalogue of Microorganisms (GCM) 10K type strain sequencing project: providing services to taxonomists for standard genome sequencing and annotation.</title>
        <authorList>
            <consortium name="The Broad Institute Genomics Platform"/>
            <consortium name="The Broad Institute Genome Sequencing Center for Infectious Disease"/>
            <person name="Wu L."/>
            <person name="Ma J."/>
        </authorList>
    </citation>
    <scope>NUCLEOTIDE SEQUENCE [LARGE SCALE GENOMIC DNA]</scope>
    <source>
        <strain evidence="4">JCM 6307</strain>
    </source>
</reference>
<proteinExistence type="predicted"/>
<accession>A0ABP5ZXP5</accession>
<protein>
    <recommendedName>
        <fullName evidence="2">DUF4232 domain-containing protein</fullName>
    </recommendedName>
</protein>
<feature type="compositionally biased region" description="Gly residues" evidence="1">
    <location>
        <begin position="48"/>
        <end position="101"/>
    </location>
</feature>
<name>A0ABP5ZXP5_9ACTN</name>
<sequence>MLASTACQPNTVNSANTSGSSSNRSSAEGTAQPDRTGSGRPDKTDSGSTGGSSGVGSGSTGGGGGSTGGSSGVGSGVGSGSTGGSGVGSGSTGGGGGGGGGSAALCTAEDLSFSTTIQDKKGEDPRHILITATNVGERECSVHHYPYVYLGDHTDARYPVDVYEDSSMEEPVTLAPGDEAYSAMLAGGIPMDQYETDFFTLFLHGREHGSDSSDGREPISVDLPRTVAFDDGARLTHWTTASGFALDFIMSS</sequence>
<dbReference type="InterPro" id="IPR025326">
    <property type="entry name" value="DUF4232"/>
</dbReference>
<organism evidence="3 4">
    <name type="scientific">Streptomyces thermolineatus</name>
    <dbReference type="NCBI Taxonomy" id="44033"/>
    <lineage>
        <taxon>Bacteria</taxon>
        <taxon>Bacillati</taxon>
        <taxon>Actinomycetota</taxon>
        <taxon>Actinomycetes</taxon>
        <taxon>Kitasatosporales</taxon>
        <taxon>Streptomycetaceae</taxon>
        <taxon>Streptomyces</taxon>
    </lineage>
</organism>
<keyword evidence="4" id="KW-1185">Reference proteome</keyword>
<feature type="region of interest" description="Disordered" evidence="1">
    <location>
        <begin position="1"/>
        <end position="101"/>
    </location>
</feature>
<evidence type="ECO:0000313" key="3">
    <source>
        <dbReference type="EMBL" id="GAA2506644.1"/>
    </source>
</evidence>
<evidence type="ECO:0000313" key="4">
    <source>
        <dbReference type="Proteomes" id="UP001501358"/>
    </source>
</evidence>
<comment type="caution">
    <text evidence="3">The sequence shown here is derived from an EMBL/GenBank/DDBJ whole genome shotgun (WGS) entry which is preliminary data.</text>
</comment>
<dbReference type="EMBL" id="BAAATA010000040">
    <property type="protein sequence ID" value="GAA2506644.1"/>
    <property type="molecule type" value="Genomic_DNA"/>
</dbReference>
<gene>
    <name evidence="3" type="ORF">GCM10010406_49080</name>
</gene>